<keyword evidence="2" id="KW-0167">Capsid protein</keyword>
<keyword evidence="2" id="KW-0946">Virion</keyword>
<protein>
    <submittedName>
        <fullName evidence="2">Spore coat protein GerQ</fullName>
    </submittedName>
</protein>
<dbReference type="EMBL" id="JBHTCO010000003">
    <property type="protein sequence ID" value="MFC7391919.1"/>
    <property type="molecule type" value="Genomic_DNA"/>
</dbReference>
<dbReference type="RefSeq" id="WP_380963401.1">
    <property type="nucleotide sequence ID" value="NZ_JBHTCO010000003.1"/>
</dbReference>
<evidence type="ECO:0000313" key="2">
    <source>
        <dbReference type="EMBL" id="MFC7391919.1"/>
    </source>
</evidence>
<name>A0ABW2PS21_9BACL</name>
<sequence length="174" mass="18822">MSYQPSSPYGNWPYGSSAYPGGDSFAPPMRAEAHGPYPSSGMMPSQFQGGQMMQGGQPGQGFQGGQPSGAAFGGAQQGAQPYAGATPSAIIPSTEQSYIENILRLNLEKVASVYCTFENNKEWNAKVFRGEVEAAGRDHVIINDTNTGTRYLIPMVYVDYVTFQGPMNYSYPYE</sequence>
<accession>A0ABW2PS21</accession>
<keyword evidence="3" id="KW-1185">Reference proteome</keyword>
<dbReference type="Pfam" id="PF09671">
    <property type="entry name" value="Spore_GerQ"/>
    <property type="match status" value="1"/>
</dbReference>
<comment type="caution">
    <text evidence="2">The sequence shown here is derived from an EMBL/GenBank/DDBJ whole genome shotgun (WGS) entry which is preliminary data.</text>
</comment>
<feature type="compositionally biased region" description="Low complexity" evidence="1">
    <location>
        <begin position="39"/>
        <end position="51"/>
    </location>
</feature>
<evidence type="ECO:0000256" key="1">
    <source>
        <dbReference type="SAM" id="MobiDB-lite"/>
    </source>
</evidence>
<proteinExistence type="predicted"/>
<dbReference type="NCBIfam" id="TIGR02728">
    <property type="entry name" value="spore_gerQ"/>
    <property type="match status" value="1"/>
</dbReference>
<reference evidence="3" key="1">
    <citation type="journal article" date="2019" name="Int. J. Syst. Evol. Microbiol.">
        <title>The Global Catalogue of Microorganisms (GCM) 10K type strain sequencing project: providing services to taxonomists for standard genome sequencing and annotation.</title>
        <authorList>
            <consortium name="The Broad Institute Genomics Platform"/>
            <consortium name="The Broad Institute Genome Sequencing Center for Infectious Disease"/>
            <person name="Wu L."/>
            <person name="Ma J."/>
        </authorList>
    </citation>
    <scope>NUCLEOTIDE SEQUENCE [LARGE SCALE GENOMIC DNA]</scope>
    <source>
        <strain evidence="3">CGMCC 1.16305</strain>
    </source>
</reference>
<gene>
    <name evidence="2" type="primary">gerQ</name>
    <name evidence="2" type="ORF">ACFQRG_02775</name>
</gene>
<feature type="region of interest" description="Disordered" evidence="1">
    <location>
        <begin position="25"/>
        <end position="80"/>
    </location>
</feature>
<dbReference type="Proteomes" id="UP001596505">
    <property type="component" value="Unassembled WGS sequence"/>
</dbReference>
<organism evidence="2 3">
    <name type="scientific">Scopulibacillus cellulosilyticus</name>
    <dbReference type="NCBI Taxonomy" id="2665665"/>
    <lineage>
        <taxon>Bacteria</taxon>
        <taxon>Bacillati</taxon>
        <taxon>Bacillota</taxon>
        <taxon>Bacilli</taxon>
        <taxon>Bacillales</taxon>
        <taxon>Sporolactobacillaceae</taxon>
        <taxon>Scopulibacillus</taxon>
    </lineage>
</organism>
<evidence type="ECO:0000313" key="3">
    <source>
        <dbReference type="Proteomes" id="UP001596505"/>
    </source>
</evidence>
<feature type="compositionally biased region" description="Gly residues" evidence="1">
    <location>
        <begin position="52"/>
        <end position="76"/>
    </location>
</feature>
<dbReference type="InterPro" id="IPR014099">
    <property type="entry name" value="Spore_coat_GerQ"/>
</dbReference>